<evidence type="ECO:0000256" key="8">
    <source>
        <dbReference type="PROSITE-ProRule" id="PRU00182"/>
    </source>
</evidence>
<comment type="catalytic activity">
    <reaction evidence="9">
        <text>a uridine in RNA = a pseudouridine in RNA</text>
        <dbReference type="Rhea" id="RHEA:48348"/>
        <dbReference type="Rhea" id="RHEA-COMP:12068"/>
        <dbReference type="Rhea" id="RHEA-COMP:12069"/>
        <dbReference type="ChEBI" id="CHEBI:65314"/>
        <dbReference type="ChEBI" id="CHEBI:65315"/>
    </reaction>
</comment>
<dbReference type="InterPro" id="IPR006224">
    <property type="entry name" value="PsdUridine_synth_RluA-like_CS"/>
</dbReference>
<evidence type="ECO:0000256" key="4">
    <source>
        <dbReference type="ARBA" id="ARBA00022552"/>
    </source>
</evidence>
<protein>
    <recommendedName>
        <fullName evidence="9">Pseudouridine synthase</fullName>
        <ecNumber evidence="9">5.4.99.-</ecNumber>
    </recommendedName>
</protein>
<dbReference type="SUPFAM" id="SSF55120">
    <property type="entry name" value="Pseudouridine synthase"/>
    <property type="match status" value="1"/>
</dbReference>
<dbReference type="InterPro" id="IPR020103">
    <property type="entry name" value="PsdUridine_synth_cat_dom_sf"/>
</dbReference>
<evidence type="ECO:0000256" key="2">
    <source>
        <dbReference type="ARBA" id="ARBA00002876"/>
    </source>
</evidence>
<dbReference type="PROSITE" id="PS50889">
    <property type="entry name" value="S4"/>
    <property type="match status" value="1"/>
</dbReference>
<comment type="similarity">
    <text evidence="3 9">Belongs to the pseudouridine synthase RluA family.</text>
</comment>
<dbReference type="Pfam" id="PF00849">
    <property type="entry name" value="PseudoU_synth_2"/>
    <property type="match status" value="1"/>
</dbReference>
<proteinExistence type="inferred from homology"/>
<comment type="catalytic activity">
    <reaction evidence="1">
        <text>uridine(955/2504/2580) in 23S rRNA = pseudouridine(955/2504/2580) in 23S rRNA</text>
        <dbReference type="Rhea" id="RHEA:42528"/>
        <dbReference type="Rhea" id="RHEA-COMP:10099"/>
        <dbReference type="Rhea" id="RHEA-COMP:10100"/>
        <dbReference type="ChEBI" id="CHEBI:65314"/>
        <dbReference type="ChEBI" id="CHEBI:65315"/>
        <dbReference type="EC" id="5.4.99.24"/>
    </reaction>
</comment>
<dbReference type="Gene3D" id="3.10.290.10">
    <property type="entry name" value="RNA-binding S4 domain"/>
    <property type="match status" value="1"/>
</dbReference>
<evidence type="ECO:0000256" key="1">
    <source>
        <dbReference type="ARBA" id="ARBA00000381"/>
    </source>
</evidence>
<reference evidence="11 12" key="1">
    <citation type="submission" date="2019-07" db="EMBL/GenBank/DDBJ databases">
        <title>The pathways for chlorine oxyanion respiration interact through the shared metabolite chlorate.</title>
        <authorList>
            <person name="Barnum T.P."/>
            <person name="Cheng Y."/>
            <person name="Hill K.A."/>
            <person name="Lucas L.N."/>
            <person name="Carlson H.K."/>
            <person name="Coates J.D."/>
        </authorList>
    </citation>
    <scope>NUCLEOTIDE SEQUENCE [LARGE SCALE GENOMIC DNA]</scope>
    <source>
        <strain evidence="11 12">SFB-1</strain>
    </source>
</reference>
<dbReference type="InterPro" id="IPR036986">
    <property type="entry name" value="S4_RNA-bd_sf"/>
</dbReference>
<evidence type="ECO:0000256" key="5">
    <source>
        <dbReference type="ARBA" id="ARBA00022884"/>
    </source>
</evidence>
<gene>
    <name evidence="11" type="ORF">FHP89_01150</name>
</gene>
<comment type="function">
    <text evidence="2">Responsible for synthesis of pseudouridine from uracil at positions 955, 2504 and 2580 in 23S ribosomal RNA.</text>
</comment>
<dbReference type="GO" id="GO:0003723">
    <property type="term" value="F:RNA binding"/>
    <property type="evidence" value="ECO:0007669"/>
    <property type="project" value="UniProtKB-KW"/>
</dbReference>
<dbReference type="InterPro" id="IPR050188">
    <property type="entry name" value="RluA_PseudoU_synthase"/>
</dbReference>
<feature type="domain" description="RNA-binding S4" evidence="10">
    <location>
        <begin position="22"/>
        <end position="83"/>
    </location>
</feature>
<evidence type="ECO:0000256" key="6">
    <source>
        <dbReference type="ARBA" id="ARBA00023235"/>
    </source>
</evidence>
<feature type="active site" evidence="7">
    <location>
        <position position="141"/>
    </location>
</feature>
<dbReference type="SMART" id="SM00363">
    <property type="entry name" value="S4"/>
    <property type="match status" value="1"/>
</dbReference>
<dbReference type="SUPFAM" id="SSF55174">
    <property type="entry name" value="Alpha-L RNA-binding motif"/>
    <property type="match status" value="1"/>
</dbReference>
<dbReference type="CDD" id="cd02869">
    <property type="entry name" value="PseudoU_synth_RluA_like"/>
    <property type="match status" value="1"/>
</dbReference>
<dbReference type="InterPro" id="IPR002942">
    <property type="entry name" value="S4_RNA-bd"/>
</dbReference>
<dbReference type="NCBIfam" id="TIGR00005">
    <property type="entry name" value="rluA_subfam"/>
    <property type="match status" value="1"/>
</dbReference>
<dbReference type="PANTHER" id="PTHR21600">
    <property type="entry name" value="MITOCHONDRIAL RNA PSEUDOURIDINE SYNTHASE"/>
    <property type="match status" value="1"/>
</dbReference>
<comment type="caution">
    <text evidence="11">The sequence shown here is derived from an EMBL/GenBank/DDBJ whole genome shotgun (WGS) entry which is preliminary data.</text>
</comment>
<evidence type="ECO:0000313" key="12">
    <source>
        <dbReference type="Proteomes" id="UP000318349"/>
    </source>
</evidence>
<dbReference type="InterPro" id="IPR006145">
    <property type="entry name" value="PsdUridine_synth_RsuA/RluA"/>
</dbReference>
<evidence type="ECO:0000256" key="9">
    <source>
        <dbReference type="RuleBase" id="RU362028"/>
    </source>
</evidence>
<accession>A0A557SQD9</accession>
<evidence type="ECO:0000313" key="11">
    <source>
        <dbReference type="EMBL" id="TVO79619.1"/>
    </source>
</evidence>
<organism evidence="11 12">
    <name type="scientific">Denitromonas halophila</name>
    <dbReference type="NCBI Taxonomy" id="1629404"/>
    <lineage>
        <taxon>Bacteria</taxon>
        <taxon>Pseudomonadati</taxon>
        <taxon>Pseudomonadota</taxon>
        <taxon>Betaproteobacteria</taxon>
        <taxon>Rhodocyclales</taxon>
        <taxon>Zoogloeaceae</taxon>
        <taxon>Denitromonas</taxon>
    </lineage>
</organism>
<dbReference type="Gene3D" id="3.30.2350.10">
    <property type="entry name" value="Pseudouridine synthase"/>
    <property type="match status" value="1"/>
</dbReference>
<dbReference type="PANTHER" id="PTHR21600:SF92">
    <property type="entry name" value="RIBOSOMAL LARGE SUBUNIT PSEUDOURIDINE SYNTHASE C"/>
    <property type="match status" value="1"/>
</dbReference>
<evidence type="ECO:0000256" key="3">
    <source>
        <dbReference type="ARBA" id="ARBA00010876"/>
    </source>
</evidence>
<keyword evidence="6 9" id="KW-0413">Isomerase</keyword>
<dbReference type="EMBL" id="VMNI01000002">
    <property type="protein sequence ID" value="TVO79619.1"/>
    <property type="molecule type" value="Genomic_DNA"/>
</dbReference>
<keyword evidence="4" id="KW-0698">rRNA processing</keyword>
<dbReference type="Pfam" id="PF01479">
    <property type="entry name" value="S4"/>
    <property type="match status" value="1"/>
</dbReference>
<name>A0A557SQD9_9RHOO</name>
<dbReference type="GO" id="GO:0160141">
    <property type="term" value="F:23S rRNA pseudouridine(955/2504/2580) synthase activity"/>
    <property type="evidence" value="ECO:0007669"/>
    <property type="project" value="UniProtKB-EC"/>
</dbReference>
<dbReference type="Proteomes" id="UP000318349">
    <property type="component" value="Unassembled WGS sequence"/>
</dbReference>
<sequence length="323" mass="36436">MMAQSKKLEVRHEQIDAESEGQRIDNYLMRILKGVPKSHIYRLLRSGQVRVNGRRASQTYKLQVEDMVRIPPVQVSTASEHRVVPVGNALPVIYEDDALLVLDKPAGQAVHGGSGVSFGVIEQLRKQRPEARLLELAHRLDRETSGLLIVAKKRTALAALHELMRNGGIEKHYITVVSGRWMNPREHIRAPLYKYLTADGERRVRVQADGKVAHSIVTLRRRWKTMSELGVELKTGRTHQIRVHLTNHGFPLVGDDKYGDFALNKRLAKEAGLARMFLHAARLQFTHPLTGKEIRVEAPLPPELQAFLKQLDANEVRDAGEAV</sequence>
<dbReference type="InterPro" id="IPR006225">
    <property type="entry name" value="PsdUridine_synth_RluC/D"/>
</dbReference>
<dbReference type="CDD" id="cd00165">
    <property type="entry name" value="S4"/>
    <property type="match status" value="1"/>
</dbReference>
<keyword evidence="5 8" id="KW-0694">RNA-binding</keyword>
<dbReference type="EC" id="5.4.99.-" evidence="9"/>
<evidence type="ECO:0000259" key="10">
    <source>
        <dbReference type="SMART" id="SM00363"/>
    </source>
</evidence>
<dbReference type="AlphaFoldDB" id="A0A557SQD9"/>
<evidence type="ECO:0000256" key="7">
    <source>
        <dbReference type="PIRSR" id="PIRSR606225-1"/>
    </source>
</evidence>
<dbReference type="GO" id="GO:0000455">
    <property type="term" value="P:enzyme-directed rRNA pseudouridine synthesis"/>
    <property type="evidence" value="ECO:0007669"/>
    <property type="project" value="UniProtKB-ARBA"/>
</dbReference>
<dbReference type="PROSITE" id="PS01129">
    <property type="entry name" value="PSI_RLU"/>
    <property type="match status" value="1"/>
</dbReference>